<feature type="domain" description="SusD-like N-terminal" evidence="7">
    <location>
        <begin position="40"/>
        <end position="219"/>
    </location>
</feature>
<dbReference type="RefSeq" id="WP_028729735.1">
    <property type="nucleotide sequence ID" value="NZ_KE386764.1"/>
</dbReference>
<evidence type="ECO:0000259" key="7">
    <source>
        <dbReference type="Pfam" id="PF14322"/>
    </source>
</evidence>
<dbReference type="HOGENOM" id="CLU_015553_1_0_10"/>
<evidence type="ECO:0000259" key="6">
    <source>
        <dbReference type="Pfam" id="PF07980"/>
    </source>
</evidence>
<keyword evidence="5" id="KW-0998">Cell outer membrane</keyword>
<dbReference type="PATRIC" id="fig|1203610.3.peg.2761"/>
<keyword evidence="3" id="KW-0732">Signal</keyword>
<dbReference type="STRING" id="1203610.HMPREF1536_02693"/>
<dbReference type="Pfam" id="PF14322">
    <property type="entry name" value="SusD-like_3"/>
    <property type="match status" value="1"/>
</dbReference>
<evidence type="ECO:0000256" key="1">
    <source>
        <dbReference type="ARBA" id="ARBA00004442"/>
    </source>
</evidence>
<evidence type="ECO:0000256" key="4">
    <source>
        <dbReference type="ARBA" id="ARBA00023136"/>
    </source>
</evidence>
<dbReference type="InterPro" id="IPR012944">
    <property type="entry name" value="SusD_RagB_dom"/>
</dbReference>
<evidence type="ECO:0008006" key="10">
    <source>
        <dbReference type="Google" id="ProtNLM"/>
    </source>
</evidence>
<evidence type="ECO:0000256" key="3">
    <source>
        <dbReference type="ARBA" id="ARBA00022729"/>
    </source>
</evidence>
<evidence type="ECO:0000313" key="8">
    <source>
        <dbReference type="EMBL" id="KKB55233.1"/>
    </source>
</evidence>
<dbReference type="GO" id="GO:0009279">
    <property type="term" value="C:cell outer membrane"/>
    <property type="evidence" value="ECO:0007669"/>
    <property type="project" value="UniProtKB-SubCell"/>
</dbReference>
<reference evidence="8 9" key="1">
    <citation type="submission" date="2013-04" db="EMBL/GenBank/DDBJ databases">
        <title>The Genome Sequence of Parabacteroides gordonii DSM 23371.</title>
        <authorList>
            <consortium name="The Broad Institute Genomics Platform"/>
            <person name="Earl A."/>
            <person name="Ward D."/>
            <person name="Feldgarden M."/>
            <person name="Gevers D."/>
            <person name="Martens E."/>
            <person name="Sakamoto M."/>
            <person name="Benno Y."/>
            <person name="Suzuki N."/>
            <person name="Matsunaga N."/>
            <person name="Koshihara K."/>
            <person name="Seki M."/>
            <person name="Komiya H."/>
            <person name="Walker B."/>
            <person name="Young S."/>
            <person name="Zeng Q."/>
            <person name="Gargeya S."/>
            <person name="Fitzgerald M."/>
            <person name="Haas B."/>
            <person name="Abouelleil A."/>
            <person name="Allen A.W."/>
            <person name="Alvarado L."/>
            <person name="Arachchi H.M."/>
            <person name="Berlin A.M."/>
            <person name="Chapman S.B."/>
            <person name="Gainer-Dewar J."/>
            <person name="Goldberg J."/>
            <person name="Griggs A."/>
            <person name="Gujja S."/>
            <person name="Hansen M."/>
            <person name="Howarth C."/>
            <person name="Imamovic A."/>
            <person name="Ireland A."/>
            <person name="Larimer J."/>
            <person name="McCowan C."/>
            <person name="Murphy C."/>
            <person name="Pearson M."/>
            <person name="Poon T.W."/>
            <person name="Priest M."/>
            <person name="Roberts A."/>
            <person name="Saif S."/>
            <person name="Shea T."/>
            <person name="Sisk P."/>
            <person name="Sykes S."/>
            <person name="Wortman J."/>
            <person name="Nusbaum C."/>
            <person name="Birren B."/>
        </authorList>
    </citation>
    <scope>NUCLEOTIDE SEQUENCE [LARGE SCALE GENOMIC DNA]</scope>
    <source>
        <strain evidence="8 9">MS-1</strain>
    </source>
</reference>
<keyword evidence="4" id="KW-0472">Membrane</keyword>
<evidence type="ECO:0000313" key="9">
    <source>
        <dbReference type="Proteomes" id="UP000033035"/>
    </source>
</evidence>
<comment type="subcellular location">
    <subcellularLocation>
        <location evidence="1">Cell outer membrane</location>
    </subcellularLocation>
</comment>
<dbReference type="Pfam" id="PF07980">
    <property type="entry name" value="SusD_RagB"/>
    <property type="match status" value="1"/>
</dbReference>
<dbReference type="SUPFAM" id="SSF48452">
    <property type="entry name" value="TPR-like"/>
    <property type="match status" value="1"/>
</dbReference>
<sequence>MKLIKNICLLGASIALLTGCNSDLMDLTPYDSIASGNMWTTENLADMGVTGIYNVLRSENVAGDLHKFDSYGVSADYRDGNYSLLRGNATTGDGQFSGYWKINYEGISRCNDAITNLPKAPLSLEKLSRLTAESKFMRAFFYYRLNMMYKGVPIYLEPAELDELVKGRNTEAEVWAQVISDLTEAIDTPDLPDKYPAGDAGYGRVTKGAAYALRGKVYMWMNEWAKAEADLRKVGELGYGLFQGEYKQLFKEANEQCEEMIFSLQCIGESGYGNNFSFRYGTRSSFGSCWNTYLVSTDFVETYECTDGKPFNWDDYLPGYNSMDLAKRSVYFLRDDMTETEKAKMAEDGADLSKYLATGNEARIKAAYENRDPRLMATVITPYAEYFGANGATSYTYTLRWPYRGFDTADPFDLKTDTNNRYYYLFRKFVAEGASEIPNREYSPIDIPIIRYADVVLSLAECLNEQGKTSEAVEWVNKVRARAKVALLNSNQYTQVSGQDNMRERIRNERRWEFAGEGVNFFDEMRWKTWHETKFKKNAGLKQIWGSMQASYTWGGDYLYNWAIPRSEIQMNNNLTQNSGWVD</sequence>
<proteinExistence type="inferred from homology"/>
<dbReference type="EMBL" id="AQHW01000015">
    <property type="protein sequence ID" value="KKB55233.1"/>
    <property type="molecule type" value="Genomic_DNA"/>
</dbReference>
<evidence type="ECO:0000256" key="2">
    <source>
        <dbReference type="ARBA" id="ARBA00006275"/>
    </source>
</evidence>
<accession>A0A0F5JBY7</accession>
<dbReference type="Proteomes" id="UP000033035">
    <property type="component" value="Unassembled WGS sequence"/>
</dbReference>
<dbReference type="Gene3D" id="1.25.40.390">
    <property type="match status" value="1"/>
</dbReference>
<dbReference type="InterPro" id="IPR033985">
    <property type="entry name" value="SusD-like_N"/>
</dbReference>
<dbReference type="PROSITE" id="PS51257">
    <property type="entry name" value="PROKAR_LIPOPROTEIN"/>
    <property type="match status" value="1"/>
</dbReference>
<gene>
    <name evidence="8" type="ORF">HMPREF1536_02693</name>
</gene>
<name>A0A0F5JBY7_9BACT</name>
<comment type="caution">
    <text evidence="8">The sequence shown here is derived from an EMBL/GenBank/DDBJ whole genome shotgun (WGS) entry which is preliminary data.</text>
</comment>
<protein>
    <recommendedName>
        <fullName evidence="10">RagB/SusD domain-containing protein</fullName>
    </recommendedName>
</protein>
<dbReference type="InterPro" id="IPR011990">
    <property type="entry name" value="TPR-like_helical_dom_sf"/>
</dbReference>
<feature type="domain" description="RagB/SusD" evidence="6">
    <location>
        <begin position="259"/>
        <end position="581"/>
    </location>
</feature>
<organism evidence="8 9">
    <name type="scientific">Parabacteroides gordonii MS-1 = DSM 23371</name>
    <dbReference type="NCBI Taxonomy" id="1203610"/>
    <lineage>
        <taxon>Bacteria</taxon>
        <taxon>Pseudomonadati</taxon>
        <taxon>Bacteroidota</taxon>
        <taxon>Bacteroidia</taxon>
        <taxon>Bacteroidales</taxon>
        <taxon>Tannerellaceae</taxon>
        <taxon>Parabacteroides</taxon>
    </lineage>
</organism>
<evidence type="ECO:0000256" key="5">
    <source>
        <dbReference type="ARBA" id="ARBA00023237"/>
    </source>
</evidence>
<comment type="similarity">
    <text evidence="2">Belongs to the SusD family.</text>
</comment>
<dbReference type="AlphaFoldDB" id="A0A0F5JBY7"/>
<keyword evidence="9" id="KW-1185">Reference proteome</keyword>